<dbReference type="Proteomes" id="UP000887565">
    <property type="component" value="Unplaced"/>
</dbReference>
<proteinExistence type="predicted"/>
<protein>
    <submittedName>
        <fullName evidence="3">Uncharacterized protein</fullName>
    </submittedName>
</protein>
<evidence type="ECO:0000313" key="2">
    <source>
        <dbReference type="Proteomes" id="UP000887565"/>
    </source>
</evidence>
<name>A0A915KJS5_ROMCU</name>
<evidence type="ECO:0000256" key="1">
    <source>
        <dbReference type="SAM" id="MobiDB-lite"/>
    </source>
</evidence>
<sequence length="83" mass="9476">MEQDKPVVVLIADPPITSTPADGSKGVEEEEKLMEIVESENQTQPDLGKLTDQIKEMKEKIEKKRQDKEKRIAQEENKAQLDK</sequence>
<dbReference type="AlphaFoldDB" id="A0A915KJS5"/>
<reference evidence="3" key="1">
    <citation type="submission" date="2022-11" db="UniProtKB">
        <authorList>
            <consortium name="WormBaseParasite"/>
        </authorList>
    </citation>
    <scope>IDENTIFICATION</scope>
</reference>
<accession>A0A915KJS5</accession>
<feature type="region of interest" description="Disordered" evidence="1">
    <location>
        <begin position="60"/>
        <end position="83"/>
    </location>
</feature>
<keyword evidence="2" id="KW-1185">Reference proteome</keyword>
<dbReference type="WBParaSite" id="nRc.2.0.1.t38677-RA">
    <property type="protein sequence ID" value="nRc.2.0.1.t38677-RA"/>
    <property type="gene ID" value="nRc.2.0.1.g38677"/>
</dbReference>
<organism evidence="2 3">
    <name type="scientific">Romanomermis culicivorax</name>
    <name type="common">Nematode worm</name>
    <dbReference type="NCBI Taxonomy" id="13658"/>
    <lineage>
        <taxon>Eukaryota</taxon>
        <taxon>Metazoa</taxon>
        <taxon>Ecdysozoa</taxon>
        <taxon>Nematoda</taxon>
        <taxon>Enoplea</taxon>
        <taxon>Dorylaimia</taxon>
        <taxon>Mermithida</taxon>
        <taxon>Mermithoidea</taxon>
        <taxon>Mermithidae</taxon>
        <taxon>Romanomermis</taxon>
    </lineage>
</organism>
<evidence type="ECO:0000313" key="3">
    <source>
        <dbReference type="WBParaSite" id="nRc.2.0.1.t38677-RA"/>
    </source>
</evidence>